<keyword evidence="3" id="KW-1185">Reference proteome</keyword>
<evidence type="ECO:0000256" key="1">
    <source>
        <dbReference type="SAM" id="MobiDB-lite"/>
    </source>
</evidence>
<feature type="region of interest" description="Disordered" evidence="1">
    <location>
        <begin position="171"/>
        <end position="202"/>
    </location>
</feature>
<reference evidence="2" key="1">
    <citation type="journal article" date="2020" name="Stud. Mycol.">
        <title>101 Dothideomycetes genomes: a test case for predicting lifestyles and emergence of pathogens.</title>
        <authorList>
            <person name="Haridas S."/>
            <person name="Albert R."/>
            <person name="Binder M."/>
            <person name="Bloem J."/>
            <person name="Labutti K."/>
            <person name="Salamov A."/>
            <person name="Andreopoulos B."/>
            <person name="Baker S."/>
            <person name="Barry K."/>
            <person name="Bills G."/>
            <person name="Bluhm B."/>
            <person name="Cannon C."/>
            <person name="Castanera R."/>
            <person name="Culley D."/>
            <person name="Daum C."/>
            <person name="Ezra D."/>
            <person name="Gonzalez J."/>
            <person name="Henrissat B."/>
            <person name="Kuo A."/>
            <person name="Liang C."/>
            <person name="Lipzen A."/>
            <person name="Lutzoni F."/>
            <person name="Magnuson J."/>
            <person name="Mondo S."/>
            <person name="Nolan M."/>
            <person name="Ohm R."/>
            <person name="Pangilinan J."/>
            <person name="Park H.-J."/>
            <person name="Ramirez L."/>
            <person name="Alfaro M."/>
            <person name="Sun H."/>
            <person name="Tritt A."/>
            <person name="Yoshinaga Y."/>
            <person name="Zwiers L.-H."/>
            <person name="Turgeon B."/>
            <person name="Goodwin S."/>
            <person name="Spatafora J."/>
            <person name="Crous P."/>
            <person name="Grigoriev I."/>
        </authorList>
    </citation>
    <scope>NUCLEOTIDE SEQUENCE</scope>
    <source>
        <strain evidence="2">CBS 627.86</strain>
    </source>
</reference>
<evidence type="ECO:0000313" key="2">
    <source>
        <dbReference type="EMBL" id="KAF2108197.1"/>
    </source>
</evidence>
<dbReference type="OrthoDB" id="3800750at2759"/>
<feature type="compositionally biased region" description="Basic and acidic residues" evidence="1">
    <location>
        <begin position="178"/>
        <end position="187"/>
    </location>
</feature>
<proteinExistence type="predicted"/>
<protein>
    <submittedName>
        <fullName evidence="2">Uncharacterized protein</fullName>
    </submittedName>
</protein>
<evidence type="ECO:0000313" key="3">
    <source>
        <dbReference type="Proteomes" id="UP000799770"/>
    </source>
</evidence>
<accession>A0A6A5YP75</accession>
<dbReference type="AlphaFoldDB" id="A0A6A5YP75"/>
<sequence>MGAPHPNSAFNQPTSSTYLDTTTMSLSTSDFQKINDEASDLRDKHGGDYDIMDAFYDSKLKTKADFDAYSAWSDAKINAMIKAEVSVPSARKIMSLIKGTDFRNSGQRAHLNEVISKPAHPYLGLGHHHGWAYRLSPNPWLLSTTPDDSGGFEDNREVLLSTILGMNHGVEPAPVEVGTKRDRREANISDESADSGYHSSDKPNDETGFVFYQLGSLLATSHSTFIQLPEAQCDAKSVDWIDTGYVVVVRIHSDGKSGPVWLLCNFNPQDENGDQHQIDASIDSWGRLPGDLKRRAAVKIADQIGHLHHKNPLSLQEVDVKTLPFTLVNAVIDDKGRVIRQKVTN</sequence>
<name>A0A6A5YP75_9PLEO</name>
<dbReference type="Proteomes" id="UP000799770">
    <property type="component" value="Unassembled WGS sequence"/>
</dbReference>
<dbReference type="EMBL" id="ML977349">
    <property type="protein sequence ID" value="KAF2108197.1"/>
    <property type="molecule type" value="Genomic_DNA"/>
</dbReference>
<gene>
    <name evidence="2" type="ORF">BDV96DRAFT_587885</name>
</gene>
<organism evidence="2 3">
    <name type="scientific">Lophiotrema nucula</name>
    <dbReference type="NCBI Taxonomy" id="690887"/>
    <lineage>
        <taxon>Eukaryota</taxon>
        <taxon>Fungi</taxon>
        <taxon>Dikarya</taxon>
        <taxon>Ascomycota</taxon>
        <taxon>Pezizomycotina</taxon>
        <taxon>Dothideomycetes</taxon>
        <taxon>Pleosporomycetidae</taxon>
        <taxon>Pleosporales</taxon>
        <taxon>Lophiotremataceae</taxon>
        <taxon>Lophiotrema</taxon>
    </lineage>
</organism>